<feature type="domain" description="Nucleolus and neural progenitor protein-like N-terminal" evidence="2">
    <location>
        <begin position="3"/>
        <end position="127"/>
    </location>
</feature>
<dbReference type="eggNOG" id="ENOG502QTP3">
    <property type="taxonomic scope" value="Eukaryota"/>
</dbReference>
<sequence length="489" mass="55866">MGRHKPHLALKQVEQCLKRLKNMNLESSIQDLSELFSSNENQPVATKACVIPSQPVVEFVLMKILGACKLLLRLLDCCCKTFLLTVKHLGLQEFIILNLVMVGLVSRLWVLYKGVLKRLISLYESLFGLLQEVSRIQPLPYFKDFTFPSDIVEFLGQPYLEVFKKKMPTAFAAKGVTKLLNKLFSTKEQSLRCSEETSHRIPKKANQMRINIQNNVDLGQPVKNKKIVKAKSSEFDVRAFCKQLKHRAIQKASFEFKCPQSQLKATKPSQKVTGTPCATTFVQRFQEAETFIQLSEEIQLAILWCRSKKLKAQASFLGNKLLKSNRLKHVEAQGYSLPKKLECIKTSICNCLLRGSDSKTSKHHPRLRRSQNKFLLRQRKPQRKLQPALLKETQQSPQGTQSSTDISKRRFLHRAVHKTNVHANSKQLLSSRASNPVIQTKEKQNHENLTGSNENERDSWTMMQIIKHNTSGNIKETDDIDDIFALMGV</sequence>
<name>L5MJ26_MYODS</name>
<dbReference type="AlphaFoldDB" id="L5MJ26"/>
<feature type="compositionally biased region" description="Basic residues" evidence="1">
    <location>
        <begin position="361"/>
        <end position="383"/>
    </location>
</feature>
<feature type="region of interest" description="Disordered" evidence="1">
    <location>
        <begin position="358"/>
        <end position="406"/>
    </location>
</feature>
<dbReference type="Pfam" id="PF14780">
    <property type="entry name" value="NEPRO_N"/>
    <property type="match status" value="1"/>
</dbReference>
<keyword evidence="4" id="KW-1185">Reference proteome</keyword>
<dbReference type="Proteomes" id="UP000010556">
    <property type="component" value="Unassembled WGS sequence"/>
</dbReference>
<evidence type="ECO:0000256" key="1">
    <source>
        <dbReference type="SAM" id="MobiDB-lite"/>
    </source>
</evidence>
<evidence type="ECO:0000313" key="4">
    <source>
        <dbReference type="Proteomes" id="UP000010556"/>
    </source>
</evidence>
<dbReference type="EMBL" id="KB098676">
    <property type="protein sequence ID" value="ELK38634.1"/>
    <property type="molecule type" value="Genomic_DNA"/>
</dbReference>
<evidence type="ECO:0000259" key="2">
    <source>
        <dbReference type="Pfam" id="PF14780"/>
    </source>
</evidence>
<dbReference type="InterPro" id="IPR027951">
    <property type="entry name" value="Nepro_N"/>
</dbReference>
<dbReference type="InterPro" id="IPR052835">
    <property type="entry name" value="Nepro"/>
</dbReference>
<dbReference type="PANTHER" id="PTHR34761:SF1">
    <property type="entry name" value="NUCLEOLUS AND NEURAL PROGENITOR PROTEIN"/>
    <property type="match status" value="1"/>
</dbReference>
<reference evidence="4" key="1">
    <citation type="journal article" date="2013" name="Science">
        <title>Comparative analysis of bat genomes provides insight into the evolution of flight and immunity.</title>
        <authorList>
            <person name="Zhang G."/>
            <person name="Cowled C."/>
            <person name="Shi Z."/>
            <person name="Huang Z."/>
            <person name="Bishop-Lilly K.A."/>
            <person name="Fang X."/>
            <person name="Wynne J.W."/>
            <person name="Xiong Z."/>
            <person name="Baker M.L."/>
            <person name="Zhao W."/>
            <person name="Tachedjian M."/>
            <person name="Zhu Y."/>
            <person name="Zhou P."/>
            <person name="Jiang X."/>
            <person name="Ng J."/>
            <person name="Yang L."/>
            <person name="Wu L."/>
            <person name="Xiao J."/>
            <person name="Feng Y."/>
            <person name="Chen Y."/>
            <person name="Sun X."/>
            <person name="Zhang Y."/>
            <person name="Marsh G.A."/>
            <person name="Crameri G."/>
            <person name="Broder C.C."/>
            <person name="Frey K.G."/>
            <person name="Wang L.F."/>
            <person name="Wang J."/>
        </authorList>
    </citation>
    <scope>NUCLEOTIDE SEQUENCE [LARGE SCALE GENOMIC DNA]</scope>
</reference>
<feature type="compositionally biased region" description="Low complexity" evidence="1">
    <location>
        <begin position="393"/>
        <end position="404"/>
    </location>
</feature>
<proteinExistence type="predicted"/>
<gene>
    <name evidence="3" type="ORF">MDA_GLEAN10002897</name>
</gene>
<accession>L5MJ26</accession>
<dbReference type="KEGG" id="myd:102772895"/>
<protein>
    <recommendedName>
        <fullName evidence="2">Nucleolus and neural progenitor protein-like N-terminal domain-containing protein</fullName>
    </recommendedName>
</protein>
<dbReference type="GO" id="GO:0005634">
    <property type="term" value="C:nucleus"/>
    <property type="evidence" value="ECO:0007669"/>
    <property type="project" value="TreeGrafter"/>
</dbReference>
<dbReference type="PANTHER" id="PTHR34761">
    <property type="entry name" value="NUCLEOLUS AND NEURAL PROGENITOR PROTEIN"/>
    <property type="match status" value="1"/>
</dbReference>
<dbReference type="OrthoDB" id="9899341at2759"/>
<organism evidence="3 4">
    <name type="scientific">Myotis davidii</name>
    <name type="common">David's myotis</name>
    <dbReference type="NCBI Taxonomy" id="225400"/>
    <lineage>
        <taxon>Eukaryota</taxon>
        <taxon>Metazoa</taxon>
        <taxon>Chordata</taxon>
        <taxon>Craniata</taxon>
        <taxon>Vertebrata</taxon>
        <taxon>Euteleostomi</taxon>
        <taxon>Mammalia</taxon>
        <taxon>Eutheria</taxon>
        <taxon>Laurasiatheria</taxon>
        <taxon>Chiroptera</taxon>
        <taxon>Yangochiroptera</taxon>
        <taxon>Vespertilionidae</taxon>
        <taxon>Myotis</taxon>
    </lineage>
</organism>
<dbReference type="GO" id="GO:0045747">
    <property type="term" value="P:positive regulation of Notch signaling pathway"/>
    <property type="evidence" value="ECO:0007669"/>
    <property type="project" value="TreeGrafter"/>
</dbReference>
<evidence type="ECO:0000313" key="3">
    <source>
        <dbReference type="EMBL" id="ELK38634.1"/>
    </source>
</evidence>